<evidence type="ECO:0000256" key="8">
    <source>
        <dbReference type="ARBA" id="ARBA00023180"/>
    </source>
</evidence>
<feature type="disulfide bond" evidence="9">
    <location>
        <begin position="26"/>
        <end position="44"/>
    </location>
</feature>
<evidence type="ECO:0000313" key="12">
    <source>
        <dbReference type="EMBL" id="CAI5455955.1"/>
    </source>
</evidence>
<keyword evidence="11" id="KW-0732">Signal</keyword>
<dbReference type="OrthoDB" id="10017719at2759"/>
<dbReference type="AlphaFoldDB" id="A0A9P1J5D0"/>
<evidence type="ECO:0000256" key="7">
    <source>
        <dbReference type="ARBA" id="ARBA00023170"/>
    </source>
</evidence>
<feature type="compositionally biased region" description="Low complexity" evidence="10">
    <location>
        <begin position="224"/>
        <end position="270"/>
    </location>
</feature>
<dbReference type="GO" id="GO:0005041">
    <property type="term" value="F:low-density lipoprotein particle receptor activity"/>
    <property type="evidence" value="ECO:0007669"/>
    <property type="project" value="TreeGrafter"/>
</dbReference>
<protein>
    <submittedName>
        <fullName evidence="12">Uncharacterized protein</fullName>
    </submittedName>
</protein>
<feature type="region of interest" description="Disordered" evidence="10">
    <location>
        <begin position="174"/>
        <end position="270"/>
    </location>
</feature>
<dbReference type="Gene3D" id="2.40.128.620">
    <property type="match status" value="1"/>
</dbReference>
<evidence type="ECO:0000256" key="2">
    <source>
        <dbReference type="ARBA" id="ARBA00022692"/>
    </source>
</evidence>
<dbReference type="PROSITE" id="PS50068">
    <property type="entry name" value="LDLRA_2"/>
    <property type="match status" value="3"/>
</dbReference>
<evidence type="ECO:0000256" key="9">
    <source>
        <dbReference type="PROSITE-ProRule" id="PRU00124"/>
    </source>
</evidence>
<organism evidence="12 13">
    <name type="scientific">Caenorhabditis angaria</name>
    <dbReference type="NCBI Taxonomy" id="860376"/>
    <lineage>
        <taxon>Eukaryota</taxon>
        <taxon>Metazoa</taxon>
        <taxon>Ecdysozoa</taxon>
        <taxon>Nematoda</taxon>
        <taxon>Chromadorea</taxon>
        <taxon>Rhabditida</taxon>
        <taxon>Rhabditina</taxon>
        <taxon>Rhabditomorpha</taxon>
        <taxon>Rhabditoidea</taxon>
        <taxon>Rhabditidae</taxon>
        <taxon>Peloderinae</taxon>
        <taxon>Caenorhabditis</taxon>
    </lineage>
</organism>
<keyword evidence="13" id="KW-1185">Reference proteome</keyword>
<dbReference type="Proteomes" id="UP001152747">
    <property type="component" value="Unassembled WGS sequence"/>
</dbReference>
<dbReference type="CDD" id="cd00112">
    <property type="entry name" value="LDLa"/>
    <property type="match status" value="3"/>
</dbReference>
<evidence type="ECO:0000256" key="3">
    <source>
        <dbReference type="ARBA" id="ARBA00022737"/>
    </source>
</evidence>
<evidence type="ECO:0000256" key="4">
    <source>
        <dbReference type="ARBA" id="ARBA00022989"/>
    </source>
</evidence>
<dbReference type="GO" id="GO:0005886">
    <property type="term" value="C:plasma membrane"/>
    <property type="evidence" value="ECO:0007669"/>
    <property type="project" value="TreeGrafter"/>
</dbReference>
<evidence type="ECO:0000256" key="5">
    <source>
        <dbReference type="ARBA" id="ARBA00023136"/>
    </source>
</evidence>
<dbReference type="InterPro" id="IPR036055">
    <property type="entry name" value="LDL_receptor-like_sf"/>
</dbReference>
<dbReference type="PROSITE" id="PS01209">
    <property type="entry name" value="LDLRA_1"/>
    <property type="match status" value="2"/>
</dbReference>
<evidence type="ECO:0000256" key="10">
    <source>
        <dbReference type="SAM" id="MobiDB-lite"/>
    </source>
</evidence>
<dbReference type="Gene3D" id="4.10.400.10">
    <property type="entry name" value="Low-density Lipoprotein Receptor"/>
    <property type="match status" value="2"/>
</dbReference>
<keyword evidence="8" id="KW-0325">Glycoprotein</keyword>
<feature type="chain" id="PRO_5040354493" evidence="11">
    <location>
        <begin position="18"/>
        <end position="390"/>
    </location>
</feature>
<reference evidence="12" key="1">
    <citation type="submission" date="2022-11" db="EMBL/GenBank/DDBJ databases">
        <authorList>
            <person name="Kikuchi T."/>
        </authorList>
    </citation>
    <scope>NUCLEOTIDE SEQUENCE</scope>
    <source>
        <strain evidence="12">PS1010</strain>
    </source>
</reference>
<dbReference type="InterPro" id="IPR023415">
    <property type="entry name" value="LDLR_class-A_CS"/>
</dbReference>
<dbReference type="Pfam" id="PF00057">
    <property type="entry name" value="Ldl_recept_a"/>
    <property type="match status" value="3"/>
</dbReference>
<feature type="disulfide bond" evidence="9">
    <location>
        <begin position="87"/>
        <end position="102"/>
    </location>
</feature>
<name>A0A9P1J5D0_9PELO</name>
<dbReference type="PANTHER" id="PTHR22722:SF5">
    <property type="entry name" value="LOW-DENSITY LIPOPROTEIN RECEPTOR-RELATED PROTEIN 1B"/>
    <property type="match status" value="1"/>
</dbReference>
<keyword evidence="7" id="KW-0675">Receptor</keyword>
<dbReference type="SMART" id="SM00192">
    <property type="entry name" value="LDLa"/>
    <property type="match status" value="3"/>
</dbReference>
<dbReference type="PRINTS" id="PR00261">
    <property type="entry name" value="LDLRECEPTOR"/>
</dbReference>
<dbReference type="InterPro" id="IPR051221">
    <property type="entry name" value="LDLR-related"/>
</dbReference>
<dbReference type="EMBL" id="CANHGI010000006">
    <property type="protein sequence ID" value="CAI5455955.1"/>
    <property type="molecule type" value="Genomic_DNA"/>
</dbReference>
<dbReference type="GO" id="GO:0043235">
    <property type="term" value="C:receptor complex"/>
    <property type="evidence" value="ECO:0007669"/>
    <property type="project" value="TreeGrafter"/>
</dbReference>
<accession>A0A9P1J5D0</accession>
<evidence type="ECO:0000313" key="13">
    <source>
        <dbReference type="Proteomes" id="UP001152747"/>
    </source>
</evidence>
<keyword evidence="5" id="KW-0472">Membrane</keyword>
<keyword evidence="4" id="KW-1133">Transmembrane helix</keyword>
<feature type="signal peptide" evidence="11">
    <location>
        <begin position="1"/>
        <end position="17"/>
    </location>
</feature>
<gene>
    <name evidence="12" type="ORF">CAMP_LOCUS18592</name>
</gene>
<evidence type="ECO:0000256" key="6">
    <source>
        <dbReference type="ARBA" id="ARBA00023157"/>
    </source>
</evidence>
<evidence type="ECO:0000256" key="1">
    <source>
        <dbReference type="ARBA" id="ARBA00004167"/>
    </source>
</evidence>
<dbReference type="InterPro" id="IPR002172">
    <property type="entry name" value="LDrepeatLR_classA_rpt"/>
</dbReference>
<comment type="caution">
    <text evidence="9">Lacks conserved residue(s) required for the propagation of feature annotation.</text>
</comment>
<feature type="compositionally biased region" description="Low complexity" evidence="10">
    <location>
        <begin position="188"/>
        <end position="214"/>
    </location>
</feature>
<comment type="caution">
    <text evidence="12">The sequence shown here is derived from an EMBL/GenBank/DDBJ whole genome shotgun (WGS) entry which is preliminary data.</text>
</comment>
<proteinExistence type="predicted"/>
<dbReference type="PANTHER" id="PTHR22722">
    <property type="entry name" value="LOW-DENSITY LIPOPROTEIN RECEPTOR-RELATED PROTEIN 2-RELATED"/>
    <property type="match status" value="1"/>
</dbReference>
<dbReference type="SUPFAM" id="SSF57424">
    <property type="entry name" value="LDL receptor-like module"/>
    <property type="match status" value="3"/>
</dbReference>
<feature type="disulfide bond" evidence="9">
    <location>
        <begin position="19"/>
        <end position="31"/>
    </location>
</feature>
<keyword evidence="6 9" id="KW-1015">Disulfide bond</keyword>
<keyword evidence="2" id="KW-0812">Transmembrane</keyword>
<evidence type="ECO:0000256" key="11">
    <source>
        <dbReference type="SAM" id="SignalP"/>
    </source>
</evidence>
<comment type="subcellular location">
    <subcellularLocation>
        <location evidence="1">Membrane</location>
        <topology evidence="1">Single-pass membrane protein</topology>
    </subcellularLocation>
</comment>
<keyword evidence="3" id="KW-0677">Repeat</keyword>
<sequence>MYSFVFFYIVFIFRVNSDCHDDQFTCSDGKCIMQNWICDGARDCSDGSDEAHEACDKHKSSNSPCFGNQPECKKQGSFRCIPHEWLCDGHPDCDSGEDELNCSSVHWFRKPENLLENYQKAFSKIPKKCSYGHFKCKSTTKCIQRDKLCDKVKDCEDGSDEDKNMCEMEVTSSEVAKNISTSSPPPTTSTVSSTAPTTSTNSTTTTTTTKMPTPAIKIIASPMNTTSTTSSTSSTSLPTSTSTKPLTTTTTSKILSNSSASTPTSTFSPSYVTNLVTTSTTPKPSSTSATTALMKPPPYLIKAIQPAEKSTSTKSIVKTTSEMITTTIPPVIKVFPKIETTTVQIFKSQDPSNFLKPAENTSTTIPKKPVRFYKGIPIVPVNVTKSSKDD</sequence>